<protein>
    <submittedName>
        <fullName evidence="1">Uncharacterized protein</fullName>
    </submittedName>
</protein>
<sequence>MRQDLQDNSKINRR</sequence>
<reference evidence="1" key="1">
    <citation type="submission" date="2018-02" db="EMBL/GenBank/DDBJ databases">
        <title>Rhizophora mucronata_Transcriptome.</title>
        <authorList>
            <person name="Meera S.P."/>
            <person name="Sreeshan A."/>
            <person name="Augustine A."/>
        </authorList>
    </citation>
    <scope>NUCLEOTIDE SEQUENCE</scope>
    <source>
        <tissue evidence="1">Leaf</tissue>
    </source>
</reference>
<accession>A0A2P2PXQ7</accession>
<evidence type="ECO:0000313" key="1">
    <source>
        <dbReference type="EMBL" id="MBX59475.1"/>
    </source>
</evidence>
<name>A0A2P2PXQ7_RHIMU</name>
<dbReference type="EMBL" id="GGEC01078991">
    <property type="protein sequence ID" value="MBX59475.1"/>
    <property type="molecule type" value="Transcribed_RNA"/>
</dbReference>
<proteinExistence type="predicted"/>
<organism evidence="1">
    <name type="scientific">Rhizophora mucronata</name>
    <name type="common">Asiatic mangrove</name>
    <dbReference type="NCBI Taxonomy" id="61149"/>
    <lineage>
        <taxon>Eukaryota</taxon>
        <taxon>Viridiplantae</taxon>
        <taxon>Streptophyta</taxon>
        <taxon>Embryophyta</taxon>
        <taxon>Tracheophyta</taxon>
        <taxon>Spermatophyta</taxon>
        <taxon>Magnoliopsida</taxon>
        <taxon>eudicotyledons</taxon>
        <taxon>Gunneridae</taxon>
        <taxon>Pentapetalae</taxon>
        <taxon>rosids</taxon>
        <taxon>fabids</taxon>
        <taxon>Malpighiales</taxon>
        <taxon>Rhizophoraceae</taxon>
        <taxon>Rhizophora</taxon>
    </lineage>
</organism>